<dbReference type="InterPro" id="IPR051810">
    <property type="entry name" value="Precorrin_MeTrfase"/>
</dbReference>
<proteinExistence type="predicted"/>
<dbReference type="Gene3D" id="3.40.50.11220">
    <property type="match status" value="1"/>
</dbReference>
<comment type="pathway">
    <text evidence="1">Cofactor biosynthesis; adenosylcobalamin biosynthesis.</text>
</comment>
<dbReference type="Pfam" id="PF11760">
    <property type="entry name" value="CbiG_N"/>
    <property type="match status" value="1"/>
</dbReference>
<evidence type="ECO:0000256" key="5">
    <source>
        <dbReference type="ARBA" id="ARBA00022691"/>
    </source>
</evidence>
<reference evidence="10" key="1">
    <citation type="submission" date="2020-05" db="EMBL/GenBank/DDBJ databases">
        <authorList>
            <person name="Zhu T."/>
            <person name="Keshari N."/>
            <person name="Lu X."/>
        </authorList>
    </citation>
    <scope>NUCLEOTIDE SEQUENCE</scope>
    <source>
        <strain evidence="10">NK1-12</strain>
    </source>
</reference>
<dbReference type="NCBIfam" id="TIGR01466">
    <property type="entry name" value="cobJ_cbiH"/>
    <property type="match status" value="1"/>
</dbReference>
<dbReference type="Gene3D" id="3.30.420.180">
    <property type="entry name" value="CobE/GbiG C-terminal domain"/>
    <property type="match status" value="1"/>
</dbReference>
<evidence type="ECO:0000256" key="4">
    <source>
        <dbReference type="ARBA" id="ARBA00022679"/>
    </source>
</evidence>
<dbReference type="InterPro" id="IPR035996">
    <property type="entry name" value="4pyrrol_Methylase_sf"/>
</dbReference>
<dbReference type="Gene3D" id="3.40.1010.10">
    <property type="entry name" value="Cobalt-precorrin-4 Transmethylase, Domain 1"/>
    <property type="match status" value="1"/>
</dbReference>
<dbReference type="InterPro" id="IPR021745">
    <property type="entry name" value="CbiG_mid"/>
</dbReference>
<dbReference type="EMBL" id="CP053586">
    <property type="protein sequence ID" value="WNZ24667.1"/>
    <property type="molecule type" value="Genomic_DNA"/>
</dbReference>
<organism evidence="10">
    <name type="scientific">Leptolyngbya sp. NK1-12</name>
    <dbReference type="NCBI Taxonomy" id="2547451"/>
    <lineage>
        <taxon>Bacteria</taxon>
        <taxon>Bacillati</taxon>
        <taxon>Cyanobacteriota</taxon>
        <taxon>Cyanophyceae</taxon>
        <taxon>Leptolyngbyales</taxon>
        <taxon>Leptolyngbyaceae</taxon>
        <taxon>Leptolyngbya group</taxon>
        <taxon>Leptolyngbya</taxon>
    </lineage>
</organism>
<evidence type="ECO:0000256" key="2">
    <source>
        <dbReference type="ARBA" id="ARBA00022573"/>
    </source>
</evidence>
<dbReference type="SUPFAM" id="SSF159664">
    <property type="entry name" value="CobE/GbiG C-terminal domain-like"/>
    <property type="match status" value="1"/>
</dbReference>
<dbReference type="InterPro" id="IPR021744">
    <property type="entry name" value="CbiG_N"/>
</dbReference>
<dbReference type="InterPro" id="IPR006363">
    <property type="entry name" value="Cbl_synth_CobJ/CibH_dom"/>
</dbReference>
<feature type="domain" description="Tetrapyrrole methylase" evidence="6">
    <location>
        <begin position="393"/>
        <end position="603"/>
    </location>
</feature>
<evidence type="ECO:0000256" key="1">
    <source>
        <dbReference type="ARBA" id="ARBA00004953"/>
    </source>
</evidence>
<dbReference type="InterPro" id="IPR038029">
    <property type="entry name" value="GbiG_N_sf"/>
</dbReference>
<keyword evidence="2" id="KW-0169">Cobalamin biosynthesis</keyword>
<evidence type="ECO:0000256" key="3">
    <source>
        <dbReference type="ARBA" id="ARBA00022603"/>
    </source>
</evidence>
<dbReference type="GO" id="GO:0030789">
    <property type="term" value="F:precorrin-3B C17-methyltransferase activity"/>
    <property type="evidence" value="ECO:0007669"/>
    <property type="project" value="UniProtKB-EC"/>
</dbReference>
<dbReference type="InterPro" id="IPR000878">
    <property type="entry name" value="4pyrrol_Mease"/>
</dbReference>
<dbReference type="InterPro" id="IPR014777">
    <property type="entry name" value="4pyrrole_Mease_sub1"/>
</dbReference>
<keyword evidence="5" id="KW-0949">S-adenosyl-L-methionine</keyword>
<evidence type="ECO:0000259" key="6">
    <source>
        <dbReference type="Pfam" id="PF00590"/>
    </source>
</evidence>
<dbReference type="InterPro" id="IPR002750">
    <property type="entry name" value="CobE/GbiG_C"/>
</dbReference>
<dbReference type="EC" id="2.1.1.131" evidence="10"/>
<dbReference type="InterPro" id="IPR036518">
    <property type="entry name" value="CobE/GbiG_C_sf"/>
</dbReference>
<dbReference type="Gene3D" id="3.30.950.10">
    <property type="entry name" value="Methyltransferase, Cobalt-precorrin-4 Transmethylase, Domain 2"/>
    <property type="match status" value="1"/>
</dbReference>
<dbReference type="RefSeq" id="WP_316430573.1">
    <property type="nucleotide sequence ID" value="NZ_CP053586.1"/>
</dbReference>
<evidence type="ECO:0000259" key="8">
    <source>
        <dbReference type="Pfam" id="PF11760"/>
    </source>
</evidence>
<dbReference type="CDD" id="cd11646">
    <property type="entry name" value="Precorrin_3B_C17_MT"/>
    <property type="match status" value="1"/>
</dbReference>
<protein>
    <submittedName>
        <fullName evidence="10">Precorrin-3B C(17)-methyltransferase</fullName>
        <ecNumber evidence="10">2.1.1.131</ecNumber>
    </submittedName>
</protein>
<sequence length="653" mass="70406">MDRFTLLFHDFQPLLALTTTFTGVQRLQPLWETAAVSLWVPAPIGEQIQQAKLPIPSLQVGSDLLREHLTQQWPAHRGLIFCLATGAVVRLISPLLQHKATDPAVVVVDTNGQFVISLCGGHQAGADALAQAVARQLHATPVLTGAANGLALPAIDRLGKPFGWQPGSGDWTAVSSAIARQEPVQVIQEAGSTLWQNHLPAEHSFQFGFPEVPAPAGSPPTPSPRARIWISPMQRSFSLEADFPKVQWHPRVLWVGIGCERGTSRALIETAVQSVCRAHHLAEAAIAGVATIDLKANEIGLVELCQGRQWPLRCFSAEQLRQVSVPTPSAVVEAEVGTPSVAEAAAILAASPSSDASLLRVRKQIIRQPDQPGAVTIAIAQADQEYTGRRGQLWLVGIGPGQLNQITPAAQTAITHADAVIGYRLYVDLIQALLRPGQIVEALPITQERQRAERAIELANWGLTVAVISSGDCGIYGMAGLVMEQLQHSGWDGKTPAVEVFPGITALQAAAAQVGAPLMHDFCAISLSDLLTPWTVIETRLSAAAQADFVTALYNPKSQTRTQQIETAQQIFLAHRAAQTPVAIVRSVYRPDQQVTLTTLDQMLAHPIDMLTVVLIGNQSTRTFADWMITPRGYLASLVNCETDRESNRESNS</sequence>
<evidence type="ECO:0000259" key="7">
    <source>
        <dbReference type="Pfam" id="PF01890"/>
    </source>
</evidence>
<dbReference type="PANTHER" id="PTHR47036:SF1">
    <property type="entry name" value="COBALT-FACTOR III C(17)-METHYLTRANSFERASE-RELATED"/>
    <property type="match status" value="1"/>
</dbReference>
<dbReference type="PANTHER" id="PTHR47036">
    <property type="entry name" value="COBALT-FACTOR III C(17)-METHYLTRANSFERASE-RELATED"/>
    <property type="match status" value="1"/>
</dbReference>
<keyword evidence="3 10" id="KW-0489">Methyltransferase</keyword>
<dbReference type="InterPro" id="IPR014776">
    <property type="entry name" value="4pyrrole_Mease_sub2"/>
</dbReference>
<dbReference type="Pfam" id="PF00590">
    <property type="entry name" value="TP_methylase"/>
    <property type="match status" value="1"/>
</dbReference>
<feature type="domain" description="Cobalamin synthesis G N-terminal" evidence="8">
    <location>
        <begin position="68"/>
        <end position="147"/>
    </location>
</feature>
<evidence type="ECO:0000313" key="10">
    <source>
        <dbReference type="EMBL" id="WNZ24667.1"/>
    </source>
</evidence>
<feature type="domain" description="CobE/GbiG C-terminal" evidence="7">
    <location>
        <begin position="253"/>
        <end position="380"/>
    </location>
</feature>
<dbReference type="Pfam" id="PF01890">
    <property type="entry name" value="CbiG_C"/>
    <property type="match status" value="1"/>
</dbReference>
<dbReference type="GO" id="GO:0009236">
    <property type="term" value="P:cobalamin biosynthetic process"/>
    <property type="evidence" value="ECO:0007669"/>
    <property type="project" value="UniProtKB-KW"/>
</dbReference>
<dbReference type="AlphaFoldDB" id="A0AA96WED7"/>
<dbReference type="Pfam" id="PF11761">
    <property type="entry name" value="CbiG_mid"/>
    <property type="match status" value="1"/>
</dbReference>
<dbReference type="SUPFAM" id="SSF53790">
    <property type="entry name" value="Tetrapyrrole methylase"/>
    <property type="match status" value="1"/>
</dbReference>
<evidence type="ECO:0000259" key="9">
    <source>
        <dbReference type="Pfam" id="PF11761"/>
    </source>
</evidence>
<dbReference type="SUPFAM" id="SSF159672">
    <property type="entry name" value="CbiG N-terminal domain-like"/>
    <property type="match status" value="1"/>
</dbReference>
<feature type="domain" description="Cobalamin biosynthesis central region" evidence="9">
    <location>
        <begin position="153"/>
        <end position="250"/>
    </location>
</feature>
<accession>A0AA96WED7</accession>
<gene>
    <name evidence="10" type="primary">cobJ</name>
    <name evidence="10" type="ORF">HJG54_18635</name>
</gene>
<dbReference type="GO" id="GO:0032259">
    <property type="term" value="P:methylation"/>
    <property type="evidence" value="ECO:0007669"/>
    <property type="project" value="UniProtKB-KW"/>
</dbReference>
<keyword evidence="4 10" id="KW-0808">Transferase</keyword>
<name>A0AA96WED7_9CYAN</name>